<evidence type="ECO:0000313" key="5">
    <source>
        <dbReference type="Proteomes" id="UP000537161"/>
    </source>
</evidence>
<evidence type="ECO:0000259" key="3">
    <source>
        <dbReference type="Pfam" id="PF03413"/>
    </source>
</evidence>
<evidence type="ECO:0000256" key="1">
    <source>
        <dbReference type="SAM" id="MobiDB-lite"/>
    </source>
</evidence>
<dbReference type="InterPro" id="IPR025711">
    <property type="entry name" value="PepSY"/>
</dbReference>
<keyword evidence="2" id="KW-0732">Signal</keyword>
<feature type="chain" id="PRO_5030518574" evidence="2">
    <location>
        <begin position="30"/>
        <end position="128"/>
    </location>
</feature>
<accession>A0A7W9B492</accession>
<keyword evidence="5" id="KW-1185">Reference proteome</keyword>
<reference evidence="4 5" key="1">
    <citation type="submission" date="2020-08" db="EMBL/GenBank/DDBJ databases">
        <title>Genomic Encyclopedia of Type Strains, Phase IV (KMG-IV): sequencing the most valuable type-strain genomes for metagenomic binning, comparative biology and taxonomic classification.</title>
        <authorList>
            <person name="Goeker M."/>
        </authorList>
    </citation>
    <scope>NUCLEOTIDE SEQUENCE [LARGE SCALE GENOMIC DNA]</scope>
    <source>
        <strain evidence="4 5">DSM 27163</strain>
    </source>
</reference>
<dbReference type="Gene3D" id="3.10.450.40">
    <property type="match status" value="1"/>
</dbReference>
<protein>
    <submittedName>
        <fullName evidence="4">Putative membrane protein YkoI</fullName>
    </submittedName>
</protein>
<dbReference type="Proteomes" id="UP000537161">
    <property type="component" value="Unassembled WGS sequence"/>
</dbReference>
<organism evidence="4 5">
    <name type="scientific">Sphingopyxis panaciterrulae</name>
    <dbReference type="NCBI Taxonomy" id="462372"/>
    <lineage>
        <taxon>Bacteria</taxon>
        <taxon>Pseudomonadati</taxon>
        <taxon>Pseudomonadota</taxon>
        <taxon>Alphaproteobacteria</taxon>
        <taxon>Sphingomonadales</taxon>
        <taxon>Sphingomonadaceae</taxon>
        <taxon>Sphingopyxis</taxon>
    </lineage>
</organism>
<dbReference type="EMBL" id="JACIJH010000002">
    <property type="protein sequence ID" value="MBB5705933.1"/>
    <property type="molecule type" value="Genomic_DNA"/>
</dbReference>
<dbReference type="AlphaFoldDB" id="A0A7W9B492"/>
<evidence type="ECO:0000256" key="2">
    <source>
        <dbReference type="SAM" id="SignalP"/>
    </source>
</evidence>
<evidence type="ECO:0000313" key="4">
    <source>
        <dbReference type="EMBL" id="MBB5705933.1"/>
    </source>
</evidence>
<dbReference type="RefSeq" id="WP_184096335.1">
    <property type="nucleotide sequence ID" value="NZ_JACIJH010000002.1"/>
</dbReference>
<name>A0A7W9B492_9SPHN</name>
<proteinExistence type="predicted"/>
<dbReference type="Pfam" id="PF03413">
    <property type="entry name" value="PepSY"/>
    <property type="match status" value="1"/>
</dbReference>
<feature type="domain" description="PepSY" evidence="3">
    <location>
        <begin position="73"/>
        <end position="126"/>
    </location>
</feature>
<feature type="region of interest" description="Disordered" evidence="1">
    <location>
        <begin position="36"/>
        <end position="56"/>
    </location>
</feature>
<gene>
    <name evidence="4" type="ORF">FHR21_001266</name>
</gene>
<comment type="caution">
    <text evidence="4">The sequence shown here is derived from an EMBL/GenBank/DDBJ whole genome shotgun (WGS) entry which is preliminary data.</text>
</comment>
<sequence length="128" mass="14067">MNRIKDIKMRFTSALALLAAGALPLGYAAAPTIAHGFEKSHDHGPSKAERKRAEQDAIRQAVQRGELLPLPRVLAIAQAKVPGEVVKVELEYESWGIKYEVKILTPSGRVREVEINARTGSVIKIEDD</sequence>
<feature type="signal peptide" evidence="2">
    <location>
        <begin position="1"/>
        <end position="29"/>
    </location>
</feature>